<dbReference type="Gene3D" id="3.40.710.10">
    <property type="entry name" value="DD-peptidase/beta-lactamase superfamily"/>
    <property type="match status" value="1"/>
</dbReference>
<dbReference type="RefSeq" id="WP_191275098.1">
    <property type="nucleotide sequence ID" value="NZ_BMXJ01000008.1"/>
</dbReference>
<evidence type="ECO:0000313" key="2">
    <source>
        <dbReference type="EMBL" id="MBE1459511.1"/>
    </source>
</evidence>
<keyword evidence="2" id="KW-0378">Hydrolase</keyword>
<dbReference type="PANTHER" id="PTHR46825:SF9">
    <property type="entry name" value="BETA-LACTAMASE-RELATED DOMAIN-CONTAINING PROTEIN"/>
    <property type="match status" value="1"/>
</dbReference>
<dbReference type="SUPFAM" id="SSF56601">
    <property type="entry name" value="beta-lactamase/transpeptidase-like"/>
    <property type="match status" value="1"/>
</dbReference>
<dbReference type="Pfam" id="PF00144">
    <property type="entry name" value="Beta-lactamase"/>
    <property type="match status" value="1"/>
</dbReference>
<keyword evidence="2" id="KW-0121">Carboxypeptidase</keyword>
<dbReference type="InterPro" id="IPR012338">
    <property type="entry name" value="Beta-lactam/transpept-like"/>
</dbReference>
<dbReference type="Proteomes" id="UP000598217">
    <property type="component" value="Unassembled WGS sequence"/>
</dbReference>
<dbReference type="InterPro" id="IPR050491">
    <property type="entry name" value="AmpC-like"/>
</dbReference>
<sequence>MPPTTTSHAADRLRTWLERTARRRHGMPEPQVLVRAPGFGFDFGDLSTPFHAASVGKLMTAVLIAQLTEEGRFDFTTPLGALLPPGDLTGLPAAPGAEVAADVTVDHLLTHTSGIPDYFEPPGRVRTAASSSAVAADRDRRWRPADLLDQVRGLPAAGRPGERFHYADTGYVLLGRIAEEAAGGRFSDLLRERVLDPCGMAGASTPYDPDDAPEDLAELDVAPFWLDGHELSRARSVSIDWACGGVVGTAEDFLRFQRALHGGRLVSRESLEHLLRPRRRFRRGIRYGAGAMTLRFGEFLPPLMRGLPEPVGHNGVWATHLYHYPEQDAHVVLNFHSTRQVNPSFMAHARIARLLTGLDH</sequence>
<protein>
    <submittedName>
        <fullName evidence="2">D-alanyl-D-alanine carboxypeptidase</fullName>
        <ecNumber evidence="2">3.4.16.4</ecNumber>
    </submittedName>
</protein>
<evidence type="ECO:0000313" key="3">
    <source>
        <dbReference type="Proteomes" id="UP000598217"/>
    </source>
</evidence>
<feature type="domain" description="Beta-lactamase-related" evidence="1">
    <location>
        <begin position="48"/>
        <end position="354"/>
    </location>
</feature>
<reference evidence="2 3" key="1">
    <citation type="submission" date="2020-10" db="EMBL/GenBank/DDBJ databases">
        <title>Sequencing the genomes of 1000 actinobacteria strains.</title>
        <authorList>
            <person name="Klenk H.-P."/>
        </authorList>
    </citation>
    <scope>NUCLEOTIDE SEQUENCE [LARGE SCALE GENOMIC DNA]</scope>
    <source>
        <strain evidence="2 3">DSM 45157</strain>
    </source>
</reference>
<dbReference type="InterPro" id="IPR001466">
    <property type="entry name" value="Beta-lactam-related"/>
</dbReference>
<dbReference type="EC" id="3.4.16.4" evidence="2"/>
<gene>
    <name evidence="2" type="ORF">H4W79_003725</name>
</gene>
<comment type="caution">
    <text evidence="2">The sequence shown here is derived from an EMBL/GenBank/DDBJ whole genome shotgun (WGS) entry which is preliminary data.</text>
</comment>
<accession>A0ABR9HKG4</accession>
<name>A0ABR9HKG4_9ACTN</name>
<keyword evidence="2" id="KW-0645">Protease</keyword>
<dbReference type="EMBL" id="JADBDY010000001">
    <property type="protein sequence ID" value="MBE1459511.1"/>
    <property type="molecule type" value="Genomic_DNA"/>
</dbReference>
<evidence type="ECO:0000259" key="1">
    <source>
        <dbReference type="Pfam" id="PF00144"/>
    </source>
</evidence>
<dbReference type="GO" id="GO:0009002">
    <property type="term" value="F:serine-type D-Ala-D-Ala carboxypeptidase activity"/>
    <property type="evidence" value="ECO:0007669"/>
    <property type="project" value="UniProtKB-EC"/>
</dbReference>
<keyword evidence="3" id="KW-1185">Reference proteome</keyword>
<proteinExistence type="predicted"/>
<organism evidence="2 3">
    <name type="scientific">Nocardiopsis terrae</name>
    <dbReference type="NCBI Taxonomy" id="372655"/>
    <lineage>
        <taxon>Bacteria</taxon>
        <taxon>Bacillati</taxon>
        <taxon>Actinomycetota</taxon>
        <taxon>Actinomycetes</taxon>
        <taxon>Streptosporangiales</taxon>
        <taxon>Nocardiopsidaceae</taxon>
        <taxon>Nocardiopsis</taxon>
    </lineage>
</organism>
<dbReference type="PANTHER" id="PTHR46825">
    <property type="entry name" value="D-ALANYL-D-ALANINE-CARBOXYPEPTIDASE/ENDOPEPTIDASE AMPH"/>
    <property type="match status" value="1"/>
</dbReference>